<proteinExistence type="predicted"/>
<gene>
    <name evidence="1" type="ORF">PF010_g1776</name>
</gene>
<dbReference type="Proteomes" id="UP000488956">
    <property type="component" value="Unassembled WGS sequence"/>
</dbReference>
<protein>
    <submittedName>
        <fullName evidence="1">Uncharacterized protein</fullName>
    </submittedName>
</protein>
<reference evidence="1 2" key="1">
    <citation type="submission" date="2018-09" db="EMBL/GenBank/DDBJ databases">
        <title>Genomic investigation of the strawberry pathogen Phytophthora fragariae indicates pathogenicity is determined by transcriptional variation in three key races.</title>
        <authorList>
            <person name="Adams T.M."/>
            <person name="Armitage A.D."/>
            <person name="Sobczyk M.K."/>
            <person name="Bates H.J."/>
            <person name="Dunwell J.M."/>
            <person name="Nellist C.F."/>
            <person name="Harrison R.J."/>
        </authorList>
    </citation>
    <scope>NUCLEOTIDE SEQUENCE [LARGE SCALE GENOMIC DNA]</scope>
    <source>
        <strain evidence="1 2">ONT-3</strain>
    </source>
</reference>
<comment type="caution">
    <text evidence="1">The sequence shown here is derived from an EMBL/GenBank/DDBJ whole genome shotgun (WGS) entry which is preliminary data.</text>
</comment>
<name>A0A6G0LZ21_9STRA</name>
<dbReference type="EMBL" id="QXFX01000046">
    <property type="protein sequence ID" value="KAE9136224.1"/>
    <property type="molecule type" value="Genomic_DNA"/>
</dbReference>
<organism evidence="1 2">
    <name type="scientific">Phytophthora fragariae</name>
    <dbReference type="NCBI Taxonomy" id="53985"/>
    <lineage>
        <taxon>Eukaryota</taxon>
        <taxon>Sar</taxon>
        <taxon>Stramenopiles</taxon>
        <taxon>Oomycota</taxon>
        <taxon>Peronosporomycetes</taxon>
        <taxon>Peronosporales</taxon>
        <taxon>Peronosporaceae</taxon>
        <taxon>Phytophthora</taxon>
    </lineage>
</organism>
<accession>A0A6G0LZ21</accession>
<evidence type="ECO:0000313" key="2">
    <source>
        <dbReference type="Proteomes" id="UP000488956"/>
    </source>
</evidence>
<sequence>MSFCQSLAAVQSLFFSPFSFIIKETREQKEERMDGLQMSDFATCDPPEPMVPACKIPKKVVAAMMSAGAKMEQSDGENLCVLRVGGVDTEAWNLYEDWACSLGEVDPMVVAHYAPPLQLRRTLLSPPNALVADILDEANSIINLFAPLVMDDLAAGIPALLANFAPLPAPVAPINIHHAKAAVTAVQRAIRNPGPSFPVINGLLRGLYICQVEFTWNGVVVVVPIYRM</sequence>
<dbReference type="AlphaFoldDB" id="A0A6G0LZ21"/>
<evidence type="ECO:0000313" key="1">
    <source>
        <dbReference type="EMBL" id="KAE9136224.1"/>
    </source>
</evidence>